<protein>
    <recommendedName>
        <fullName evidence="3">Sec translocon accessory complex subunit YajC</fullName>
    </recommendedName>
</protein>
<feature type="region of interest" description="Disordered" evidence="11">
    <location>
        <begin position="103"/>
        <end position="122"/>
    </location>
</feature>
<dbReference type="GO" id="GO:0005886">
    <property type="term" value="C:plasma membrane"/>
    <property type="evidence" value="ECO:0007669"/>
    <property type="project" value="UniProtKB-SubCell"/>
</dbReference>
<dbReference type="EMBL" id="CACVAQ010000297">
    <property type="protein sequence ID" value="CAA6821443.1"/>
    <property type="molecule type" value="Genomic_DNA"/>
</dbReference>
<dbReference type="InterPro" id="IPR003849">
    <property type="entry name" value="Preprotein_translocase_YajC"/>
</dbReference>
<evidence type="ECO:0000256" key="3">
    <source>
        <dbReference type="ARBA" id="ARBA00014962"/>
    </source>
</evidence>
<keyword evidence="6 12" id="KW-0812">Transmembrane</keyword>
<dbReference type="GO" id="GO:0015031">
    <property type="term" value="P:protein transport"/>
    <property type="evidence" value="ECO:0007669"/>
    <property type="project" value="UniProtKB-KW"/>
</dbReference>
<evidence type="ECO:0000256" key="6">
    <source>
        <dbReference type="ARBA" id="ARBA00022692"/>
    </source>
</evidence>
<accession>A0A6S6TYM7</accession>
<keyword evidence="9" id="KW-0811">Translocation</keyword>
<evidence type="ECO:0000256" key="4">
    <source>
        <dbReference type="ARBA" id="ARBA00022448"/>
    </source>
</evidence>
<name>A0A6S6TYM7_9BACT</name>
<sequence length="122" mass="13514">MMHNIFFLWQEPAAAAADGMSPLFWPFLMVGMAIMYFFIIRPSAKEQKDQKEFSSNLKKGSKIITIGGVHGTIVSLEEDKLTLLIAPKTIITVQRSAISLEQTKSVYESSTSTTSSKEPAKV</sequence>
<feature type="transmembrane region" description="Helical" evidence="12">
    <location>
        <begin position="23"/>
        <end position="40"/>
    </location>
</feature>
<dbReference type="PANTHER" id="PTHR33909:SF1">
    <property type="entry name" value="SEC TRANSLOCON ACCESSORY COMPLEX SUBUNIT YAJC"/>
    <property type="match status" value="1"/>
</dbReference>
<evidence type="ECO:0000256" key="8">
    <source>
        <dbReference type="ARBA" id="ARBA00022989"/>
    </source>
</evidence>
<evidence type="ECO:0000256" key="11">
    <source>
        <dbReference type="SAM" id="MobiDB-lite"/>
    </source>
</evidence>
<comment type="subcellular location">
    <subcellularLocation>
        <location evidence="1">Cell membrane</location>
        <topology evidence="1">Single-pass membrane protein</topology>
    </subcellularLocation>
</comment>
<dbReference type="NCBIfam" id="TIGR00739">
    <property type="entry name" value="yajC"/>
    <property type="match status" value="1"/>
</dbReference>
<reference evidence="13" key="1">
    <citation type="submission" date="2020-01" db="EMBL/GenBank/DDBJ databases">
        <authorList>
            <person name="Meier V. D."/>
            <person name="Meier V D."/>
        </authorList>
    </citation>
    <scope>NUCLEOTIDE SEQUENCE</scope>
    <source>
        <strain evidence="13">HLG_WM_MAG_10</strain>
    </source>
</reference>
<keyword evidence="4" id="KW-0813">Transport</keyword>
<evidence type="ECO:0000256" key="9">
    <source>
        <dbReference type="ARBA" id="ARBA00023010"/>
    </source>
</evidence>
<dbReference type="PRINTS" id="PR01853">
    <property type="entry name" value="YAJCTRNLCASE"/>
</dbReference>
<evidence type="ECO:0000313" key="13">
    <source>
        <dbReference type="EMBL" id="CAA6821443.1"/>
    </source>
</evidence>
<dbReference type="Pfam" id="PF02699">
    <property type="entry name" value="YajC"/>
    <property type="match status" value="1"/>
</dbReference>
<keyword evidence="8 12" id="KW-1133">Transmembrane helix</keyword>
<evidence type="ECO:0000256" key="2">
    <source>
        <dbReference type="ARBA" id="ARBA00006742"/>
    </source>
</evidence>
<keyword evidence="5" id="KW-1003">Cell membrane</keyword>
<proteinExistence type="inferred from homology"/>
<evidence type="ECO:0000256" key="10">
    <source>
        <dbReference type="ARBA" id="ARBA00023136"/>
    </source>
</evidence>
<comment type="similarity">
    <text evidence="2">Belongs to the YajC family.</text>
</comment>
<gene>
    <name evidence="13" type="ORF">HELGO_WM18352</name>
</gene>
<keyword evidence="10 12" id="KW-0472">Membrane</keyword>
<evidence type="ECO:0000256" key="1">
    <source>
        <dbReference type="ARBA" id="ARBA00004162"/>
    </source>
</evidence>
<evidence type="ECO:0000256" key="12">
    <source>
        <dbReference type="SAM" id="Phobius"/>
    </source>
</evidence>
<dbReference type="PANTHER" id="PTHR33909">
    <property type="entry name" value="SEC TRANSLOCON ACCESSORY COMPLEX SUBUNIT YAJC"/>
    <property type="match status" value="1"/>
</dbReference>
<dbReference type="SMART" id="SM01323">
    <property type="entry name" value="YajC"/>
    <property type="match status" value="1"/>
</dbReference>
<evidence type="ECO:0000256" key="5">
    <source>
        <dbReference type="ARBA" id="ARBA00022475"/>
    </source>
</evidence>
<keyword evidence="7" id="KW-0653">Protein transport</keyword>
<organism evidence="13">
    <name type="scientific">uncultured Aureispira sp</name>
    <dbReference type="NCBI Taxonomy" id="1331704"/>
    <lineage>
        <taxon>Bacteria</taxon>
        <taxon>Pseudomonadati</taxon>
        <taxon>Bacteroidota</taxon>
        <taxon>Saprospiria</taxon>
        <taxon>Saprospirales</taxon>
        <taxon>Saprospiraceae</taxon>
        <taxon>Aureispira</taxon>
        <taxon>environmental samples</taxon>
    </lineage>
</organism>
<evidence type="ECO:0000256" key="7">
    <source>
        <dbReference type="ARBA" id="ARBA00022927"/>
    </source>
</evidence>
<dbReference type="AlphaFoldDB" id="A0A6S6TYM7"/>